<dbReference type="Proteomes" id="UP000742786">
    <property type="component" value="Unassembled WGS sequence"/>
</dbReference>
<dbReference type="Gene3D" id="3.50.50.60">
    <property type="entry name" value="FAD/NAD(P)-binding domain"/>
    <property type="match status" value="1"/>
</dbReference>
<dbReference type="InterPro" id="IPR036188">
    <property type="entry name" value="FAD/NAD-bd_sf"/>
</dbReference>
<dbReference type="RefSeq" id="WP_220635824.1">
    <property type="nucleotide sequence ID" value="NZ_CAJQUM010000001.1"/>
</dbReference>
<dbReference type="SUPFAM" id="SSF51905">
    <property type="entry name" value="FAD/NAD(P)-binding domain"/>
    <property type="match status" value="1"/>
</dbReference>
<dbReference type="InterPro" id="IPR050407">
    <property type="entry name" value="Geranylgeranyl_reductase"/>
</dbReference>
<evidence type="ECO:0000313" key="3">
    <source>
        <dbReference type="Proteomes" id="UP000742786"/>
    </source>
</evidence>
<sequence length="358" mass="39957">MQEHDVIVVGSGPAGSSCAKALRAEGIDVLVLEKEALPRYKCCSGVLFGQTQELIKSYFNAEAPTSIQCSPAIIEASDVREWNSKDGYRQYLWEISKDGKQFSQSYINIWRNLFDKWLLDLSAAEYRDQSNVKGFKADANQVSVQVEQTAGDGRKTAQEYRCKYLVGADGGNSIVRRLLNPGSASSDAMAVGILQSYFKLESLGTLKKAAWNVFFLPEVGEMLNCVHQKDEYLLLCVGGFRGRKLRESMEKLRVFLSEQFDVRLGDWWRDEACQMQLAPPILGRDRVLLTGEAANFVYLNGEGISAAMDSGYRCGKAVARALQEKKNVMPIYEESIKDIAKHIEKCLAQARFITAQAV</sequence>
<evidence type="ECO:0000259" key="1">
    <source>
        <dbReference type="Pfam" id="PF01494"/>
    </source>
</evidence>
<dbReference type="GO" id="GO:0071949">
    <property type="term" value="F:FAD binding"/>
    <property type="evidence" value="ECO:0007669"/>
    <property type="project" value="InterPro"/>
</dbReference>
<gene>
    <name evidence="2" type="ORF">GTOL_11801</name>
</gene>
<protein>
    <submittedName>
        <fullName evidence="2">Oxidoreductase, geranylgeranyl reductase family</fullName>
    </submittedName>
</protein>
<dbReference type="PRINTS" id="PR00420">
    <property type="entry name" value="RNGMNOXGNASE"/>
</dbReference>
<dbReference type="PANTHER" id="PTHR42685:SF22">
    <property type="entry name" value="CONDITIONED MEDIUM FACTOR RECEPTOR 1"/>
    <property type="match status" value="1"/>
</dbReference>
<proteinExistence type="predicted"/>
<keyword evidence="3" id="KW-1185">Reference proteome</keyword>
<comment type="caution">
    <text evidence="2">The sequence shown here is derived from an EMBL/GenBank/DDBJ whole genome shotgun (WGS) entry which is preliminary data.</text>
</comment>
<dbReference type="PANTHER" id="PTHR42685">
    <property type="entry name" value="GERANYLGERANYL DIPHOSPHATE REDUCTASE"/>
    <property type="match status" value="1"/>
</dbReference>
<dbReference type="InterPro" id="IPR002938">
    <property type="entry name" value="FAD-bd"/>
</dbReference>
<dbReference type="Pfam" id="PF01494">
    <property type="entry name" value="FAD_binding_3"/>
    <property type="match status" value="1"/>
</dbReference>
<feature type="domain" description="FAD-binding" evidence="1">
    <location>
        <begin position="4"/>
        <end position="342"/>
    </location>
</feature>
<reference evidence="2" key="1">
    <citation type="submission" date="2021-04" db="EMBL/GenBank/DDBJ databases">
        <authorList>
            <person name="Hornung B."/>
        </authorList>
    </citation>
    <scope>NUCLEOTIDE SEQUENCE</scope>
    <source>
        <strain evidence="2">G5G6</strain>
    </source>
</reference>
<dbReference type="AlphaFoldDB" id="A0A916J5P5"/>
<accession>A0A916J5P5</accession>
<organism evidence="2 3">
    <name type="scientific">Georgfuchsia toluolica</name>
    <dbReference type="NCBI Taxonomy" id="424218"/>
    <lineage>
        <taxon>Bacteria</taxon>
        <taxon>Pseudomonadati</taxon>
        <taxon>Pseudomonadota</taxon>
        <taxon>Betaproteobacteria</taxon>
        <taxon>Nitrosomonadales</taxon>
        <taxon>Sterolibacteriaceae</taxon>
        <taxon>Georgfuchsia</taxon>
    </lineage>
</organism>
<evidence type="ECO:0000313" key="2">
    <source>
        <dbReference type="EMBL" id="CAG4883918.1"/>
    </source>
</evidence>
<dbReference type="EMBL" id="CAJQUM010000001">
    <property type="protein sequence ID" value="CAG4883918.1"/>
    <property type="molecule type" value="Genomic_DNA"/>
</dbReference>
<name>A0A916J5P5_9PROT</name>